<comment type="caution">
    <text evidence="2">The sequence shown here is derived from an EMBL/GenBank/DDBJ whole genome shotgun (WGS) entry which is preliminary data.</text>
</comment>
<keyword evidence="1" id="KW-0472">Membrane</keyword>
<reference evidence="2 3" key="1">
    <citation type="submission" date="2014-06" db="EMBL/GenBank/DDBJ databases">
        <title>Draft genome sequence of Idiomarina sp. MCCC 1A10513.</title>
        <authorList>
            <person name="Du J."/>
            <person name="Lai Q."/>
            <person name="Shao Z."/>
        </authorList>
    </citation>
    <scope>NUCLEOTIDE SEQUENCE [LARGE SCALE GENOMIC DNA]</scope>
    <source>
        <strain evidence="2 3">MCCC 1A10513</strain>
    </source>
</reference>
<evidence type="ECO:0000256" key="1">
    <source>
        <dbReference type="SAM" id="Phobius"/>
    </source>
</evidence>
<gene>
    <name evidence="2" type="ORF">IDAT_00930</name>
</gene>
<dbReference type="OrthoDB" id="6236403at2"/>
<sequence length="264" mass="28985">MQDSQPNKNENQVTKDDCFAAALRGEVPLRVGDVIQRSWDITLRALPIMLVALALMLVVNYVIGEITAVQFPVDENNPNLANVAWQTLIGMVIMAPFNALVQWLGILNARDVKPSFANFSHAFRSAPQVIGIQVVMTVLIMVASTVFFLIFGFSSVFLALVVVTAAYLQLSFTLAVPLVLDRGLRVQRAILASVMILSKRIFAMLGIYIVMFFILFISALPLLLGLIFTLPMTFNVIGVIYNRMIGLPSSEQPLPLATDDQGGV</sequence>
<name>A0A094JAU6_9GAMM</name>
<dbReference type="STRING" id="1517416.IDAT_00930"/>
<keyword evidence="3" id="KW-1185">Reference proteome</keyword>
<evidence type="ECO:0008006" key="4">
    <source>
        <dbReference type="Google" id="ProtNLM"/>
    </source>
</evidence>
<evidence type="ECO:0000313" key="2">
    <source>
        <dbReference type="EMBL" id="KFZ29701.1"/>
    </source>
</evidence>
<feature type="transmembrane region" description="Helical" evidence="1">
    <location>
        <begin position="45"/>
        <end position="63"/>
    </location>
</feature>
<dbReference type="AlphaFoldDB" id="A0A094JAU6"/>
<dbReference type="eggNOG" id="COG5473">
    <property type="taxonomic scope" value="Bacteria"/>
</dbReference>
<dbReference type="RefSeq" id="WP_034729348.1">
    <property type="nucleotide sequence ID" value="NZ_JPIN01000001.1"/>
</dbReference>
<proteinExistence type="predicted"/>
<accession>A0A094JAU6</accession>
<feature type="transmembrane region" description="Helical" evidence="1">
    <location>
        <begin position="201"/>
        <end position="217"/>
    </location>
</feature>
<feature type="transmembrane region" description="Helical" evidence="1">
    <location>
        <begin position="157"/>
        <end position="180"/>
    </location>
</feature>
<feature type="transmembrane region" description="Helical" evidence="1">
    <location>
        <begin position="83"/>
        <end position="108"/>
    </location>
</feature>
<feature type="transmembrane region" description="Helical" evidence="1">
    <location>
        <begin position="129"/>
        <end position="151"/>
    </location>
</feature>
<keyword evidence="1" id="KW-0812">Transmembrane</keyword>
<dbReference type="EMBL" id="JPIN01000001">
    <property type="protein sequence ID" value="KFZ29701.1"/>
    <property type="molecule type" value="Genomic_DNA"/>
</dbReference>
<keyword evidence="1" id="KW-1133">Transmembrane helix</keyword>
<organism evidence="2 3">
    <name type="scientific">Pseudidiomarina atlantica</name>
    <dbReference type="NCBI Taxonomy" id="1517416"/>
    <lineage>
        <taxon>Bacteria</taxon>
        <taxon>Pseudomonadati</taxon>
        <taxon>Pseudomonadota</taxon>
        <taxon>Gammaproteobacteria</taxon>
        <taxon>Alteromonadales</taxon>
        <taxon>Idiomarinaceae</taxon>
        <taxon>Pseudidiomarina</taxon>
    </lineage>
</organism>
<evidence type="ECO:0000313" key="3">
    <source>
        <dbReference type="Proteomes" id="UP000053718"/>
    </source>
</evidence>
<dbReference type="Proteomes" id="UP000053718">
    <property type="component" value="Unassembled WGS sequence"/>
</dbReference>
<protein>
    <recommendedName>
        <fullName evidence="4">Stress protein</fullName>
    </recommendedName>
</protein>